<accession>A0A2P5FVC6</accession>
<feature type="coiled-coil region" evidence="1">
    <location>
        <begin position="591"/>
        <end position="650"/>
    </location>
</feature>
<dbReference type="EMBL" id="JXTC01000007">
    <property type="protein sequence ID" value="POO01746.1"/>
    <property type="molecule type" value="Genomic_DNA"/>
</dbReference>
<name>A0A2P5FVC6_TREOI</name>
<comment type="caution">
    <text evidence="4">The sequence shown here is derived from an EMBL/GenBank/DDBJ whole genome shotgun (WGS) entry which is preliminary data.</text>
</comment>
<dbReference type="CDD" id="cd02859">
    <property type="entry name" value="E_set_AMPKbeta_like_N"/>
    <property type="match status" value="1"/>
</dbReference>
<dbReference type="Gene3D" id="2.60.40.10">
    <property type="entry name" value="Immunoglobulins"/>
    <property type="match status" value="1"/>
</dbReference>
<dbReference type="AlphaFoldDB" id="A0A2P5FVC6"/>
<dbReference type="InterPro" id="IPR013783">
    <property type="entry name" value="Ig-like_fold"/>
</dbReference>
<feature type="region of interest" description="Disordered" evidence="2">
    <location>
        <begin position="295"/>
        <end position="315"/>
    </location>
</feature>
<keyword evidence="5" id="KW-1185">Reference proteome</keyword>
<dbReference type="GO" id="GO:0009507">
    <property type="term" value="C:chloroplast"/>
    <property type="evidence" value="ECO:0007669"/>
    <property type="project" value="UniProtKB-ARBA"/>
</dbReference>
<dbReference type="FunCoup" id="A0A2P5FVC6">
    <property type="interactions" value="1185"/>
</dbReference>
<dbReference type="Pfam" id="PF16561">
    <property type="entry name" value="AMPK1_CBM"/>
    <property type="match status" value="1"/>
</dbReference>
<gene>
    <name evidence="4" type="ORF">TorRG33x02_025230</name>
</gene>
<keyword evidence="4" id="KW-0808">Transferase</keyword>
<dbReference type="PANTHER" id="PTHR47434:SF2">
    <property type="entry name" value="PROTEIN PTST HOMOLOG 3, CHLOROPLASTIC"/>
    <property type="match status" value="1"/>
</dbReference>
<dbReference type="GO" id="GO:0016301">
    <property type="term" value="F:kinase activity"/>
    <property type="evidence" value="ECO:0007669"/>
    <property type="project" value="UniProtKB-KW"/>
</dbReference>
<proteinExistence type="predicted"/>
<dbReference type="PANTHER" id="PTHR47434">
    <property type="entry name" value="PROTEIN PTST HOMOLOG 3, CHLOROPLASTIC"/>
    <property type="match status" value="1"/>
</dbReference>
<evidence type="ECO:0000313" key="5">
    <source>
        <dbReference type="Proteomes" id="UP000237000"/>
    </source>
</evidence>
<organism evidence="4 5">
    <name type="scientific">Trema orientale</name>
    <name type="common">Charcoal tree</name>
    <name type="synonym">Celtis orientalis</name>
    <dbReference type="NCBI Taxonomy" id="63057"/>
    <lineage>
        <taxon>Eukaryota</taxon>
        <taxon>Viridiplantae</taxon>
        <taxon>Streptophyta</taxon>
        <taxon>Embryophyta</taxon>
        <taxon>Tracheophyta</taxon>
        <taxon>Spermatophyta</taxon>
        <taxon>Magnoliopsida</taxon>
        <taxon>eudicotyledons</taxon>
        <taxon>Gunneridae</taxon>
        <taxon>Pentapetalae</taxon>
        <taxon>rosids</taxon>
        <taxon>fabids</taxon>
        <taxon>Rosales</taxon>
        <taxon>Cannabaceae</taxon>
        <taxon>Trema</taxon>
    </lineage>
</organism>
<dbReference type="SUPFAM" id="SSF81296">
    <property type="entry name" value="E set domains"/>
    <property type="match status" value="1"/>
</dbReference>
<keyword evidence="4" id="KW-0418">Kinase</keyword>
<dbReference type="OrthoDB" id="531008at2759"/>
<feature type="domain" description="AMP-activated protein kinase glycogen-binding" evidence="3">
    <location>
        <begin position="656"/>
        <end position="745"/>
    </location>
</feature>
<dbReference type="InterPro" id="IPR014756">
    <property type="entry name" value="Ig_E-set"/>
</dbReference>
<evidence type="ECO:0000256" key="1">
    <source>
        <dbReference type="SAM" id="Coils"/>
    </source>
</evidence>
<dbReference type="Proteomes" id="UP000237000">
    <property type="component" value="Unassembled WGS sequence"/>
</dbReference>
<keyword evidence="1" id="KW-0175">Coiled coil</keyword>
<evidence type="ECO:0000313" key="4">
    <source>
        <dbReference type="EMBL" id="POO01746.1"/>
    </source>
</evidence>
<dbReference type="InterPro" id="IPR032640">
    <property type="entry name" value="AMPK1_CBM"/>
</dbReference>
<dbReference type="InParanoid" id="A0A2P5FVC6"/>
<sequence>MATLSHFPSFSSLYPYKLFFLNQRKQQELKLGWYTQQNPPHKRCRFRASSTKKSRKVKDNAELCNEIREFMAMVGLPESHVPTMKDFSQHGRSDLAYIVRRRGYKRIGELLASTIETDVDGSVLEKRETENKDAVVDPEVEDEEVSVMVGDFPSSTEVSVMRNSSGSLVMDTDTNSDDNCHVPVEASADFSLQETASYSLEGDNEEVNVLVGDFPSSVEVSAVENCSGSLVIDTSTDSDDNSYVPVESSANFSLQETASHSLEGDNEKGYDMDEDGSSAIEVSSMEIHLASSSVGTAFNSGNHNQEEPSETSTNMSNSHVYVEASVNYSSQETALSSLDGDNEKSYNMGEDGFLRTIVSSTENHLASSNIGPAFNSGNHNQEKPLESSTNMSFGENDLNGEDGMVNIAVESADGLPVEGQFLQSSQYEDNTVAKEVSSATEVLITENHLSSSNIDPDFSSDEHGSVPVELSALSLEEKVANFMHYGHLDTVEDDSCGILYESGMEEGKGYTECVDAEVQSVTSTSEHQENVLSGDTAMTLNGSASNSKQVVPAGAGNHPYRDENLSAEGQSMQLNEDLDIKTTKKENHVEISQLKLMLHQKELELSRLKEEIEKEKNALSVLQARAETEISKAQQLISEKDSELQSAEETLSGLVEIQIQYRGDGEIVEVTGSFNGWHHYIKMDAQPLSSLTDPVGSRKSRLWSTVLWLYPGIYEIKFIVDGHWKIDPDRESVNHGVICNNILRVDG</sequence>
<evidence type="ECO:0000259" key="3">
    <source>
        <dbReference type="Pfam" id="PF16561"/>
    </source>
</evidence>
<protein>
    <submittedName>
        <fullName evidence="4">AMP-activated protein kinase, glycogen-binding domain containing protein</fullName>
    </submittedName>
</protein>
<evidence type="ECO:0000256" key="2">
    <source>
        <dbReference type="SAM" id="MobiDB-lite"/>
    </source>
</evidence>
<reference evidence="5" key="1">
    <citation type="submission" date="2016-06" db="EMBL/GenBank/DDBJ databases">
        <title>Parallel loss of symbiosis genes in relatives of nitrogen-fixing non-legume Parasponia.</title>
        <authorList>
            <person name="Van Velzen R."/>
            <person name="Holmer R."/>
            <person name="Bu F."/>
            <person name="Rutten L."/>
            <person name="Van Zeijl A."/>
            <person name="Liu W."/>
            <person name="Santuari L."/>
            <person name="Cao Q."/>
            <person name="Sharma T."/>
            <person name="Shen D."/>
            <person name="Roswanjaya Y."/>
            <person name="Wardhani T."/>
            <person name="Kalhor M.S."/>
            <person name="Jansen J."/>
            <person name="Van den Hoogen J."/>
            <person name="Gungor B."/>
            <person name="Hartog M."/>
            <person name="Hontelez J."/>
            <person name="Verver J."/>
            <person name="Yang W.-C."/>
            <person name="Schijlen E."/>
            <person name="Repin R."/>
            <person name="Schilthuizen M."/>
            <person name="Schranz E."/>
            <person name="Heidstra R."/>
            <person name="Miyata K."/>
            <person name="Fedorova E."/>
            <person name="Kohlen W."/>
            <person name="Bisseling T."/>
            <person name="Smit S."/>
            <person name="Geurts R."/>
        </authorList>
    </citation>
    <scope>NUCLEOTIDE SEQUENCE [LARGE SCALE GENOMIC DNA]</scope>
    <source>
        <strain evidence="5">cv. RG33-2</strain>
    </source>
</reference>